<dbReference type="Proteomes" id="UP000274046">
    <property type="component" value="Unassembled WGS sequence"/>
</dbReference>
<reference evidence="4 5" key="1">
    <citation type="submission" date="2018-10" db="EMBL/GenBank/DDBJ databases">
        <title>Genome sequencing of Pedobacter jejuensis TNB23.</title>
        <authorList>
            <person name="Cho Y.-J."/>
            <person name="Cho A."/>
            <person name="Kim O.-S."/>
        </authorList>
    </citation>
    <scope>NUCLEOTIDE SEQUENCE [LARGE SCALE GENOMIC DNA]</scope>
    <source>
        <strain evidence="4 5">TNB23</strain>
    </source>
</reference>
<dbReference type="InterPro" id="IPR005653">
    <property type="entry name" value="OstA-like_N"/>
</dbReference>
<feature type="compositionally biased region" description="Basic and acidic residues" evidence="2">
    <location>
        <begin position="646"/>
        <end position="657"/>
    </location>
</feature>
<dbReference type="OrthoDB" id="9805931at2"/>
<feature type="compositionally biased region" description="Basic and acidic residues" evidence="2">
    <location>
        <begin position="367"/>
        <end position="388"/>
    </location>
</feature>
<dbReference type="PANTHER" id="PTHR30189:SF1">
    <property type="entry name" value="LPS-ASSEMBLY PROTEIN LPTD"/>
    <property type="match status" value="1"/>
</dbReference>
<keyword evidence="1" id="KW-0472">Membrane</keyword>
<organism evidence="4 5">
    <name type="scientific">Pedobacter jejuensis</name>
    <dbReference type="NCBI Taxonomy" id="1268550"/>
    <lineage>
        <taxon>Bacteria</taxon>
        <taxon>Pseudomonadati</taxon>
        <taxon>Bacteroidota</taxon>
        <taxon>Sphingobacteriia</taxon>
        <taxon>Sphingobacteriales</taxon>
        <taxon>Sphingobacteriaceae</taxon>
        <taxon>Pedobacter</taxon>
    </lineage>
</organism>
<name>A0A3N0BYC3_9SPHI</name>
<protein>
    <recommendedName>
        <fullName evidence="3">Organic solvent tolerance-like N-terminal domain-containing protein</fullName>
    </recommendedName>
</protein>
<dbReference type="RefSeq" id="WP_123205002.1">
    <property type="nucleotide sequence ID" value="NZ_RBEE01000010.1"/>
</dbReference>
<feature type="domain" description="Organic solvent tolerance-like N-terminal" evidence="3">
    <location>
        <begin position="43"/>
        <end position="178"/>
    </location>
</feature>
<evidence type="ECO:0000313" key="4">
    <source>
        <dbReference type="EMBL" id="RNL54711.1"/>
    </source>
</evidence>
<gene>
    <name evidence="4" type="ORF">D7004_06160</name>
</gene>
<feature type="region of interest" description="Disordered" evidence="2">
    <location>
        <begin position="333"/>
        <end position="388"/>
    </location>
</feature>
<keyword evidence="5" id="KW-1185">Reference proteome</keyword>
<dbReference type="PANTHER" id="PTHR30189">
    <property type="entry name" value="LPS-ASSEMBLY PROTEIN"/>
    <property type="match status" value="1"/>
</dbReference>
<dbReference type="Pfam" id="PF13100">
    <property type="entry name" value="OstA_2"/>
    <property type="match status" value="1"/>
</dbReference>
<keyword evidence="1" id="KW-0998">Cell outer membrane</keyword>
<comment type="caution">
    <text evidence="4">The sequence shown here is derived from an EMBL/GenBank/DDBJ whole genome shotgun (WGS) entry which is preliminary data.</text>
</comment>
<dbReference type="InterPro" id="IPR050218">
    <property type="entry name" value="LptD"/>
</dbReference>
<evidence type="ECO:0000256" key="2">
    <source>
        <dbReference type="SAM" id="MobiDB-lite"/>
    </source>
</evidence>
<dbReference type="GO" id="GO:1990351">
    <property type="term" value="C:transporter complex"/>
    <property type="evidence" value="ECO:0007669"/>
    <property type="project" value="TreeGrafter"/>
</dbReference>
<evidence type="ECO:0000259" key="3">
    <source>
        <dbReference type="Pfam" id="PF13100"/>
    </source>
</evidence>
<dbReference type="GO" id="GO:0009279">
    <property type="term" value="C:cell outer membrane"/>
    <property type="evidence" value="ECO:0007669"/>
    <property type="project" value="TreeGrafter"/>
</dbReference>
<feature type="region of interest" description="Disordered" evidence="2">
    <location>
        <begin position="645"/>
        <end position="687"/>
    </location>
</feature>
<dbReference type="Gene3D" id="2.60.450.10">
    <property type="entry name" value="Lipopolysaccharide (LPS) transport protein A like domain"/>
    <property type="match status" value="3"/>
</dbReference>
<accession>A0A3N0BYC3</accession>
<evidence type="ECO:0000256" key="1">
    <source>
        <dbReference type="ARBA" id="ARBA00023237"/>
    </source>
</evidence>
<dbReference type="EMBL" id="RBEE01000010">
    <property type="protein sequence ID" value="RNL54711.1"/>
    <property type="molecule type" value="Genomic_DNA"/>
</dbReference>
<sequence>MQKIFVFLFLLICPVLLFGQKKGSIIKIVSSDRITGNTKLKVSYLINPVFQQDNAILTCDSAVLYTERNYFEAYKNVHIQQLTTDIYSDELQYDGNKKHAHLTGNVRMVDPKSTLTTNVLDYNMVAKIGTYTNGGKIVTQDQGITLTSKNGYYFNNTSDAYFRYNVVVVTPQSTIKSDTMRYNLDSKWTYFYGPTNIKGKDDNMYTENGAYNTTTEDAYFGKKNLYTQGTKSLRGDSLYYYGKTGYGKAVRNIVFTDKKDGTKMFGDLGFYYKIDQRTLVIKNAYIDLISGDSIMVKDKKRPDTLRLGADTLQTQVVLQKTLKLIPKISVKADNQVGEDEEETEKPERNTEVAESAGNKKPTNSQSKEPKVKRGEKLPPKKPDDVSDKLTDSLKLKVDSAKINLAKSKTDTLLKNVKKTDSLVKAIPKVKTDSLSKIVTKKGVKDTINKVIANLKPGLIKPDSAFNPTDTITTRIIKAHHNVKIFKSNIQAKTDSLFYTNADSTLRCFGNPIIWSQGSQVVGDTIYVQFKKNKLNNLQAFRNAFLVNTPADSLRFNQIKGRYMTGFFFEGKLKTLYVDGNAESIYYTQDDSTKVYKEMNQTVSSRIKFTFKDNDIDDIVYINSIEGALNPEVKTEKDNVLKGFSWKPKDRPKSRKEAIGASGSKAKARPKTAPVKATSKTATKPLANKTPVVIKPTVPKFIPKTDSLPNFGIKPILPKKYTTKTAPKLLFKQ</sequence>
<proteinExistence type="predicted"/>
<evidence type="ECO:0000313" key="5">
    <source>
        <dbReference type="Proteomes" id="UP000274046"/>
    </source>
</evidence>
<dbReference type="AlphaFoldDB" id="A0A3N0BYC3"/>